<gene>
    <name evidence="9" type="ORF">FDP41_003167</name>
</gene>
<dbReference type="OrthoDB" id="2126250at2759"/>
<feature type="transmembrane region" description="Helical" evidence="7">
    <location>
        <begin position="676"/>
        <end position="696"/>
    </location>
</feature>
<dbReference type="VEuPathDB" id="AmoebaDB:NF0030350"/>
<keyword evidence="3 7" id="KW-0812">Transmembrane</keyword>
<dbReference type="PANTHER" id="PTHR32522:SF3">
    <property type="entry name" value="ABC3 TRANSPORTER PERMEASE PROTEIN DOMAIN-CONTAINING PROTEIN"/>
    <property type="match status" value="1"/>
</dbReference>
<feature type="domain" description="ABC3 transporter permease C-terminal" evidence="8">
    <location>
        <begin position="1159"/>
        <end position="1275"/>
    </location>
</feature>
<feature type="transmembrane region" description="Helical" evidence="7">
    <location>
        <begin position="152"/>
        <end position="173"/>
    </location>
</feature>
<dbReference type="PANTHER" id="PTHR32522">
    <property type="match status" value="1"/>
</dbReference>
<organism evidence="9 10">
    <name type="scientific">Naegleria fowleri</name>
    <name type="common">Brain eating amoeba</name>
    <dbReference type="NCBI Taxonomy" id="5763"/>
    <lineage>
        <taxon>Eukaryota</taxon>
        <taxon>Discoba</taxon>
        <taxon>Heterolobosea</taxon>
        <taxon>Tetramitia</taxon>
        <taxon>Eutetramitia</taxon>
        <taxon>Vahlkampfiidae</taxon>
        <taxon>Naegleria</taxon>
    </lineage>
</organism>
<feature type="transmembrane region" description="Helical" evidence="7">
    <location>
        <begin position="574"/>
        <end position="602"/>
    </location>
</feature>
<protein>
    <recommendedName>
        <fullName evidence="8">ABC3 transporter permease C-terminal domain-containing protein</fullName>
    </recommendedName>
</protein>
<dbReference type="InterPro" id="IPR003838">
    <property type="entry name" value="ABC3_permease_C"/>
</dbReference>
<proteinExistence type="predicted"/>
<keyword evidence="5 7" id="KW-0472">Membrane</keyword>
<feature type="transmembrane region" description="Helical" evidence="7">
    <location>
        <begin position="1152"/>
        <end position="1174"/>
    </location>
</feature>
<keyword evidence="10" id="KW-1185">Reference proteome</keyword>
<evidence type="ECO:0000256" key="7">
    <source>
        <dbReference type="SAM" id="Phobius"/>
    </source>
</evidence>
<evidence type="ECO:0000256" key="6">
    <source>
        <dbReference type="SAM" id="MobiDB-lite"/>
    </source>
</evidence>
<dbReference type="Pfam" id="PF02687">
    <property type="entry name" value="FtsX"/>
    <property type="match status" value="2"/>
</dbReference>
<dbReference type="RefSeq" id="XP_044562558.1">
    <property type="nucleotide sequence ID" value="XM_044706441.1"/>
</dbReference>
<dbReference type="GeneID" id="68110385"/>
<comment type="caution">
    <text evidence="9">The sequence shown here is derived from an EMBL/GenBank/DDBJ whole genome shotgun (WGS) entry which is preliminary data.</text>
</comment>
<feature type="region of interest" description="Disordered" evidence="6">
    <location>
        <begin position="48"/>
        <end position="79"/>
    </location>
</feature>
<sequence length="1283" mass="145766">MSNNNFPTTFFSNSDTTSSTLQQQIHNNTLHDDIDNEEDEDEQLQIELMSSSPTTPLKINSSSKTNHHHNTEDEEYEEDALLLRSENSGHNEEEDVTTGMYLNENTIYKLSKKPYTSFIPPHKMTRLQYAYYIFLQFMIFTWKEVSKRKVAFLIGTASCFVVVWMVMISVSALSQIPLVFIRLAELQVGEYDIQIRASKILPGVTLNYTLIDHQIQNATKTDLTEQERYSYHSPRYLFSVKAFTSCMNNTLSNDLNYQHYSWMYNSSDVTCGQKKYPYKISITDYNNGFFCVPRYCRTQQDRVPLYIIDTDKENRMQFGRNYPYKKLKKGHAIIGSSMATDLGVKSGDSILVGISTMDTLVGPYYEAGIVRYNDQHFSNALLSSLEFLPQSLKEAFEKETSELSPELASLKKLSMLHALLESDVSQQVFSQNVIQLSNEEKYMNRRVTFNNGTLYFPITIDQVSNNVHGKFATSITDYIILEYDSFLEHISEFLPSQLFTEQEKSSLSRVSPYSYAGYVYFNYPPNRLTAYNENDFKKIRDKITDFSSLAMYLIGFNQVETDFPILEQMQQTQFFALFVGLIISIILVVLSLLSVVLIYSLLMINVENRRFEMGLLRILGLKRIHLVELILVQAMWYGIPAWVIGLIIGQVSYAGVAMLLSSTLEARVSFFASFEAVAFASLLGIGVPIIASILPIKTALGQNLHDSLDTQRSVSAVKYSVERAESEHIAWTPVVLGMIGVVFGFGVYYVMPLSLLTFNITIMSYMIMSVILFMLLGLVILSLNFENIIEFIVVLFTIGIFEKAAVIDLVEKNLIAHRERNRKTTLMFALSLGFIIFSSVLFNTQITAFKYNIMRGAGTNLIVGTRSLYAFSSFPQALYDVENFALEHPEWIEGTTYWTFGLHSLRTSIQKTQLGTRGALVKDEVYIRAIAPNFFNVTNSKFLRVESRIEPATVASLKGGGVVVPLENNFSSLLSSTRSSESFSLWRSSYSRYSYNLDEYLYTLEGGSQLILGSYFKTHLNVDLNDEVIIETVETTSAIPKYNYALFKVGSFLEASPVALYSAFPRFGTQNILVSVPTFLRLLGRDKGFSANRLPVDAIFIKLTNSVQQNKQEYRKMKTSLQKVISAYRGPFIRDVNDELYPIEIAVQVMNFFFLFTTMVALIICFFSLVSSMYSNVNEQAKEIGVLRAIGMRKFSIIRVFIYESFVLIASASISGIFIGGVIGYTMSLQNTLITELPIDFIFPYQIVALVFICAMVFSFLSSFFPIYSLVKMPIVSVLRKLN</sequence>
<evidence type="ECO:0000256" key="4">
    <source>
        <dbReference type="ARBA" id="ARBA00022989"/>
    </source>
</evidence>
<dbReference type="VEuPathDB" id="AmoebaDB:NfTy_059380"/>
<feature type="transmembrane region" description="Helical" evidence="7">
    <location>
        <begin position="826"/>
        <end position="846"/>
    </location>
</feature>
<evidence type="ECO:0000259" key="8">
    <source>
        <dbReference type="Pfam" id="PF02687"/>
    </source>
</evidence>
<feature type="transmembrane region" description="Helical" evidence="7">
    <location>
        <begin position="1247"/>
        <end position="1271"/>
    </location>
</feature>
<dbReference type="EMBL" id="VFQX01000033">
    <property type="protein sequence ID" value="KAF0977845.1"/>
    <property type="molecule type" value="Genomic_DNA"/>
</dbReference>
<dbReference type="VEuPathDB" id="AmoebaDB:FDP41_003167"/>
<dbReference type="Proteomes" id="UP000444721">
    <property type="component" value="Unassembled WGS sequence"/>
</dbReference>
<evidence type="ECO:0000313" key="9">
    <source>
        <dbReference type="EMBL" id="KAF0977845.1"/>
    </source>
</evidence>
<keyword evidence="2" id="KW-1003">Cell membrane</keyword>
<feature type="transmembrane region" description="Helical" evidence="7">
    <location>
        <begin position="729"/>
        <end position="750"/>
    </location>
</feature>
<keyword evidence="4 7" id="KW-1133">Transmembrane helix</keyword>
<feature type="domain" description="ABC3 transporter permease C-terminal" evidence="8">
    <location>
        <begin position="585"/>
        <end position="703"/>
    </location>
</feature>
<feature type="region of interest" description="Disordered" evidence="6">
    <location>
        <begin position="1"/>
        <end position="21"/>
    </location>
</feature>
<evidence type="ECO:0000313" key="10">
    <source>
        <dbReference type="Proteomes" id="UP000444721"/>
    </source>
</evidence>
<evidence type="ECO:0000256" key="3">
    <source>
        <dbReference type="ARBA" id="ARBA00022692"/>
    </source>
</evidence>
<evidence type="ECO:0000256" key="2">
    <source>
        <dbReference type="ARBA" id="ARBA00022475"/>
    </source>
</evidence>
<feature type="compositionally biased region" description="Low complexity" evidence="6">
    <location>
        <begin position="1"/>
        <end position="20"/>
    </location>
</feature>
<reference evidence="9 10" key="1">
    <citation type="journal article" date="2019" name="Sci. Rep.">
        <title>Nanopore sequencing improves the draft genome of the human pathogenic amoeba Naegleria fowleri.</title>
        <authorList>
            <person name="Liechti N."/>
            <person name="Schurch N."/>
            <person name="Bruggmann R."/>
            <person name="Wittwer M."/>
        </authorList>
    </citation>
    <scope>NUCLEOTIDE SEQUENCE [LARGE SCALE GENOMIC DNA]</scope>
    <source>
        <strain evidence="9 10">ATCC 30894</strain>
    </source>
</reference>
<dbReference type="GO" id="GO:0005886">
    <property type="term" value="C:plasma membrane"/>
    <property type="evidence" value="ECO:0007669"/>
    <property type="project" value="UniProtKB-SubCell"/>
</dbReference>
<feature type="transmembrane region" description="Helical" evidence="7">
    <location>
        <begin position="1201"/>
        <end position="1227"/>
    </location>
</feature>
<name>A0A6A5BWZ4_NAEFO</name>
<feature type="transmembrane region" description="Helical" evidence="7">
    <location>
        <begin position="762"/>
        <end position="782"/>
    </location>
</feature>
<accession>A0A6A5BWZ4</accession>
<feature type="transmembrane region" description="Helical" evidence="7">
    <location>
        <begin position="788"/>
        <end position="806"/>
    </location>
</feature>
<evidence type="ECO:0000256" key="5">
    <source>
        <dbReference type="ARBA" id="ARBA00023136"/>
    </source>
</evidence>
<feature type="compositionally biased region" description="Polar residues" evidence="6">
    <location>
        <begin position="49"/>
        <end position="64"/>
    </location>
</feature>
<feature type="transmembrane region" description="Helical" evidence="7">
    <location>
        <begin position="642"/>
        <end position="664"/>
    </location>
</feature>
<comment type="subcellular location">
    <subcellularLocation>
        <location evidence="1">Cell membrane</location>
        <topology evidence="1">Multi-pass membrane protein</topology>
    </subcellularLocation>
</comment>
<dbReference type="OMA" id="GYWIVRA"/>
<evidence type="ECO:0000256" key="1">
    <source>
        <dbReference type="ARBA" id="ARBA00004651"/>
    </source>
</evidence>
<feature type="transmembrane region" description="Helical" evidence="7">
    <location>
        <begin position="614"/>
        <end position="636"/>
    </location>
</feature>